<dbReference type="Proteomes" id="UP001149090">
    <property type="component" value="Unassembled WGS sequence"/>
</dbReference>
<feature type="compositionally biased region" description="Basic and acidic residues" evidence="4">
    <location>
        <begin position="541"/>
        <end position="552"/>
    </location>
</feature>
<evidence type="ECO:0000259" key="7">
    <source>
        <dbReference type="Pfam" id="PF16213"/>
    </source>
</evidence>
<name>A0A9Q0RAC6_ANAIG</name>
<keyword evidence="9" id="KW-1185">Reference proteome</keyword>
<dbReference type="Pfam" id="PF16206">
    <property type="entry name" value="Mon2_C"/>
    <property type="match status" value="1"/>
</dbReference>
<keyword evidence="2" id="KW-0653">Protein transport</keyword>
<proteinExistence type="predicted"/>
<protein>
    <submittedName>
        <fullName evidence="8">Protein mon2</fullName>
    </submittedName>
</protein>
<dbReference type="Pfam" id="PF16213">
    <property type="entry name" value="DCB"/>
    <property type="match status" value="1"/>
</dbReference>
<evidence type="ECO:0000256" key="2">
    <source>
        <dbReference type="ARBA" id="ARBA00022927"/>
    </source>
</evidence>
<dbReference type="GO" id="GO:0015031">
    <property type="term" value="P:protein transport"/>
    <property type="evidence" value="ECO:0007669"/>
    <property type="project" value="UniProtKB-KW"/>
</dbReference>
<evidence type="ECO:0000256" key="4">
    <source>
        <dbReference type="SAM" id="MobiDB-lite"/>
    </source>
</evidence>
<feature type="domain" description="Mon2 C-terminal" evidence="6">
    <location>
        <begin position="980"/>
        <end position="1232"/>
    </location>
</feature>
<evidence type="ECO:0000256" key="1">
    <source>
        <dbReference type="ARBA" id="ARBA00022448"/>
    </source>
</evidence>
<dbReference type="OMA" id="AWRLCLN"/>
<accession>A0A9Q0RAC6</accession>
<evidence type="ECO:0000313" key="9">
    <source>
        <dbReference type="Proteomes" id="UP001149090"/>
    </source>
</evidence>
<reference evidence="8" key="1">
    <citation type="submission" date="2022-10" db="EMBL/GenBank/DDBJ databases">
        <title>Novel sulphate-reducing endosymbionts in the free-living metamonad Anaeramoeba.</title>
        <authorList>
            <person name="Jerlstrom-Hultqvist J."/>
            <person name="Cepicka I."/>
            <person name="Gallot-Lavallee L."/>
            <person name="Salas-Leiva D."/>
            <person name="Curtis B.A."/>
            <person name="Zahonova K."/>
            <person name="Pipaliya S."/>
            <person name="Dacks J."/>
            <person name="Roger A.J."/>
        </authorList>
    </citation>
    <scope>NUCLEOTIDE SEQUENCE</scope>
    <source>
        <strain evidence="8">BMAN</strain>
    </source>
</reference>
<keyword evidence="3" id="KW-0175">Coiled coil</keyword>
<feature type="region of interest" description="Disordered" evidence="4">
    <location>
        <begin position="809"/>
        <end position="861"/>
    </location>
</feature>
<dbReference type="InterPro" id="IPR016024">
    <property type="entry name" value="ARM-type_fold"/>
</dbReference>
<evidence type="ECO:0000313" key="8">
    <source>
        <dbReference type="EMBL" id="KAJ5072972.1"/>
    </source>
</evidence>
<feature type="domain" description="Mon2/Sec7/BIG1-like HUS" evidence="5">
    <location>
        <begin position="214"/>
        <end position="335"/>
    </location>
</feature>
<dbReference type="InterPro" id="IPR032629">
    <property type="entry name" value="DCB_dom"/>
</dbReference>
<dbReference type="EMBL" id="JAPDFW010000078">
    <property type="protein sequence ID" value="KAJ5072972.1"/>
    <property type="molecule type" value="Genomic_DNA"/>
</dbReference>
<gene>
    <name evidence="8" type="ORF">M0811_09186</name>
</gene>
<feature type="coiled-coil region" evidence="3">
    <location>
        <begin position="920"/>
        <end position="955"/>
    </location>
</feature>
<dbReference type="OrthoDB" id="294853at2759"/>
<evidence type="ECO:0000256" key="3">
    <source>
        <dbReference type="SAM" id="Coils"/>
    </source>
</evidence>
<evidence type="ECO:0000259" key="6">
    <source>
        <dbReference type="Pfam" id="PF16206"/>
    </source>
</evidence>
<dbReference type="InterPro" id="IPR032691">
    <property type="entry name" value="Mon2/Sec7/BIG1-like_HUS"/>
</dbReference>
<dbReference type="Pfam" id="PF12783">
    <property type="entry name" value="Sec7-like_HUS"/>
    <property type="match status" value="1"/>
</dbReference>
<comment type="caution">
    <text evidence="8">The sequence shown here is derived from an EMBL/GenBank/DDBJ whole genome shotgun (WGS) entry which is preliminary data.</text>
</comment>
<dbReference type="InterPro" id="IPR032817">
    <property type="entry name" value="Mon2_C"/>
</dbReference>
<evidence type="ECO:0000259" key="5">
    <source>
        <dbReference type="Pfam" id="PF12783"/>
    </source>
</evidence>
<organism evidence="8 9">
    <name type="scientific">Anaeramoeba ignava</name>
    <name type="common">Anaerobic marine amoeba</name>
    <dbReference type="NCBI Taxonomy" id="1746090"/>
    <lineage>
        <taxon>Eukaryota</taxon>
        <taxon>Metamonada</taxon>
        <taxon>Anaeramoebidae</taxon>
        <taxon>Anaeramoeba</taxon>
    </lineage>
</organism>
<feature type="region of interest" description="Disordered" evidence="4">
    <location>
        <begin position="536"/>
        <end position="565"/>
    </location>
</feature>
<keyword evidence="1" id="KW-0813">Transport</keyword>
<sequence length="1291" mass="149221">MNLFKELSSDLEQIVSETKKKKREIKLAQEIAKSCLIQVTIITDKKSNSVFSTRDEENILSPFKIGCQTKQIKVVLISINAFTKLIKSNTLSQSGLRIILQSIKEVYNLKDENLKIKILQVLLTLLSTSSKVTGDILADILSITLNLNLTKNPVIHQTSTASIRQICSIVFDRIKEHDKEEENNQKEKQTEIDLLSPIDHLPNFDLEKLKEFDRDSYFLFQDLCLLTLGEKPMWIQANKLNSLLGLELIENSILTNAETIKNKPWLIKLIKEKLFQLIVSYFPLDNKDSMVVRRIFRIILVLMEKYYQYLKLEMETFIINILKQIELQEPTIQTQIGVESCKFIILHTDLLNYIHKNHETKERKHVHLYSSIIIGIEKFIQKHFFQIPESQIRQINLKPLESKLPTLYNLNPNTETDTFNPIYSVTKAGEAMLACVTFLGKLSTSVKGNPQRKERLREMINTSWCSIIATLPLFLDHTQDEQQIQTIFSSYQMFIRVCTSLSILTPRDAFLNSLIQNCTPQRMLSWIRVSDSNSQLQNISNRRDDSSDDQKKPFSSTQNQIAQPQSQQQLRNQDMFFSHNTPLSPKNILATKTLLNIAQGLGKNLGKSWMSVLKCIEQLNDLLFAWENQEDYNSPMRSDAYIHDAAPQLELGGESGLAKNNAFQSNILEKSSLDSTEKNSEINPQFAELQILRISLRNFFRSTEYQHASSVENVVQSLIQLNQSSLILFSSRENHTRLIFQRVVFELQTLLQITLNNISRLPLIWDLIINHLLNVFHHKDDVLKDYVLKSLFQLVNFLIKKKDSLDEHLKDSKEKSKEKSKDSKDKSKDKSKDNSKEKSKEKSKDNSKDNSKDKSKDSKENVSKITQKQIIAVISQILSQTSPQTERRIFIYLDQLLQSLGHQLVDGWEVIIDEFFRISNQIYQEETENQNENLNQNQNQNQIEIENENENENENLGKNPVISDHNIPIYFDCIQTIFQDYLAVIPIYYFPSLARILYSFAKQKTDVNISFRSVEFMWTLADYISKVDSKILLSPETQQKLHNKKKQIKYIRNLTKNKINELNTQNNIWLFIFAILQSLTTDPRPEVRDSSLQTFFLALSSHGSHLDSSGWETATWQILFPMLASIKTENTIAKTQNKQIEQELGRNNVTGERVILLVHHSRNTIQKQWSGTLAVALRGTIHCFIDFVDVLSKIPSFQKAWKELIDFVEAAALDSNQDVCLTGITCFGDIFLGIKTLFQKYSKQNLDSQNLDSQNLDSQNLDSQNLDSQNLDSQKFRFTKIRFTKFSFTKI</sequence>
<dbReference type="SUPFAM" id="SSF48371">
    <property type="entry name" value="ARM repeat"/>
    <property type="match status" value="2"/>
</dbReference>
<feature type="domain" description="Mon2/Sec7/BIG1-like dimerisation and cyclophilin-binding" evidence="7">
    <location>
        <begin position="2"/>
        <end position="176"/>
    </location>
</feature>